<name>A0A430SDY8_THESC</name>
<dbReference type="Proteomes" id="UP000286928">
    <property type="component" value="Unassembled WGS sequence"/>
</dbReference>
<keyword evidence="3" id="KW-0808">Transferase</keyword>
<dbReference type="AlphaFoldDB" id="A0A430SDY8"/>
<dbReference type="SUPFAM" id="SSF53448">
    <property type="entry name" value="Nucleotide-diphospho-sugar transferases"/>
    <property type="match status" value="1"/>
</dbReference>
<feature type="transmembrane region" description="Helical" evidence="1">
    <location>
        <begin position="313"/>
        <end position="332"/>
    </location>
</feature>
<evidence type="ECO:0000256" key="1">
    <source>
        <dbReference type="SAM" id="Phobius"/>
    </source>
</evidence>
<comment type="caution">
    <text evidence="3">The sequence shown here is derived from an EMBL/GenBank/DDBJ whole genome shotgun (WGS) entry which is preliminary data.</text>
</comment>
<feature type="transmembrane region" description="Helical" evidence="1">
    <location>
        <begin position="271"/>
        <end position="290"/>
    </location>
</feature>
<dbReference type="InterPro" id="IPR029044">
    <property type="entry name" value="Nucleotide-diphossugar_trans"/>
</dbReference>
<evidence type="ECO:0000313" key="3">
    <source>
        <dbReference type="EMBL" id="RTH34953.1"/>
    </source>
</evidence>
<reference evidence="3 4" key="1">
    <citation type="journal article" date="2019" name="Extremophiles">
        <title>Biogeography of thermophiles and predominance of Thermus scotoductus in domestic water heaters.</title>
        <authorList>
            <person name="Wilpiszeski R.L."/>
            <person name="Zhang Z."/>
            <person name="House C.H."/>
        </authorList>
    </citation>
    <scope>NUCLEOTIDE SEQUENCE [LARGE SCALE GENOMIC DNA]</scope>
    <source>
        <strain evidence="3 4">20_S20</strain>
    </source>
</reference>
<protein>
    <submittedName>
        <fullName evidence="3">Glycosyl transferase</fullName>
    </submittedName>
</protein>
<feature type="transmembrane region" description="Helical" evidence="1">
    <location>
        <begin position="6"/>
        <end position="29"/>
    </location>
</feature>
<dbReference type="GO" id="GO:0016740">
    <property type="term" value="F:transferase activity"/>
    <property type="evidence" value="ECO:0007669"/>
    <property type="project" value="UniProtKB-KW"/>
</dbReference>
<accession>A0A430SDY8</accession>
<dbReference type="Gene3D" id="3.90.550.10">
    <property type="entry name" value="Spore Coat Polysaccharide Biosynthesis Protein SpsA, Chain A"/>
    <property type="match status" value="1"/>
</dbReference>
<keyword evidence="1" id="KW-1133">Transmembrane helix</keyword>
<evidence type="ECO:0000313" key="4">
    <source>
        <dbReference type="Proteomes" id="UP000286928"/>
    </source>
</evidence>
<dbReference type="EMBL" id="PEMD01000006">
    <property type="protein sequence ID" value="RTH34953.1"/>
    <property type="molecule type" value="Genomic_DNA"/>
</dbReference>
<gene>
    <name evidence="3" type="ORF">CSW33_00215</name>
</gene>
<sequence length="347" mass="38781">MDLPLTFDFFFGVLLFLLLRWLALLYNLLSFPRLKPLPTPQGASVSLLVPARNEAENLRQNLPRLLRQGALEVLVLDDLSEDETARVAEEVGGKNHPSFRLIPGKPLPKNWKGKNWACWQLAKEAKGEILVFTDADVAWEDGALGGILAGLRKWPFLSALPRQEVANPLTAAMVPFVMGGLFSFLPHPYLQRLRVANGQVLAIRRDLYFALGGHEAVKGEILEDVALARKAPTYRLVLGTALFRARMYPTYREAVEGFGKNFLDIHLKNPAILLGSAFYHLALYTLPWLFGRLDLGLLGLGERLLVQVVLGEAWWPSLLTPLAPVLLLPIYLRALLPGKKWKGRPTM</sequence>
<proteinExistence type="predicted"/>
<dbReference type="InterPro" id="IPR001173">
    <property type="entry name" value="Glyco_trans_2-like"/>
</dbReference>
<evidence type="ECO:0000259" key="2">
    <source>
        <dbReference type="Pfam" id="PF00535"/>
    </source>
</evidence>
<feature type="domain" description="Glycosyltransferase 2-like" evidence="2">
    <location>
        <begin position="46"/>
        <end position="154"/>
    </location>
</feature>
<organism evidence="3 4">
    <name type="scientific">Thermus scotoductus</name>
    <dbReference type="NCBI Taxonomy" id="37636"/>
    <lineage>
        <taxon>Bacteria</taxon>
        <taxon>Thermotogati</taxon>
        <taxon>Deinococcota</taxon>
        <taxon>Deinococci</taxon>
        <taxon>Thermales</taxon>
        <taxon>Thermaceae</taxon>
        <taxon>Thermus</taxon>
    </lineage>
</organism>
<dbReference type="Pfam" id="PF00535">
    <property type="entry name" value="Glycos_transf_2"/>
    <property type="match status" value="1"/>
</dbReference>
<dbReference type="PANTHER" id="PTHR43646:SF3">
    <property type="entry name" value="SLR1566 PROTEIN"/>
    <property type="match status" value="1"/>
</dbReference>
<keyword evidence="1" id="KW-0472">Membrane</keyword>
<dbReference type="RefSeq" id="WP_126164351.1">
    <property type="nucleotide sequence ID" value="NZ_PELO01000018.1"/>
</dbReference>
<keyword evidence="1" id="KW-0812">Transmembrane</keyword>
<dbReference type="PANTHER" id="PTHR43646">
    <property type="entry name" value="GLYCOSYLTRANSFERASE"/>
    <property type="match status" value="1"/>
</dbReference>